<accession>A0ABR7ES81</accession>
<dbReference type="Proteomes" id="UP000647235">
    <property type="component" value="Unassembled WGS sequence"/>
</dbReference>
<evidence type="ECO:0000313" key="2">
    <source>
        <dbReference type="EMBL" id="MBC5664201.1"/>
    </source>
</evidence>
<keyword evidence="1" id="KW-0812">Transmembrane</keyword>
<organism evidence="2 3">
    <name type="scientific">Dorea hominis</name>
    <dbReference type="NCBI Taxonomy" id="2763040"/>
    <lineage>
        <taxon>Bacteria</taxon>
        <taxon>Bacillati</taxon>
        <taxon>Bacillota</taxon>
        <taxon>Clostridia</taxon>
        <taxon>Lachnospirales</taxon>
        <taxon>Lachnospiraceae</taxon>
        <taxon>Dorea</taxon>
    </lineage>
</organism>
<evidence type="ECO:0000313" key="3">
    <source>
        <dbReference type="Proteomes" id="UP000647235"/>
    </source>
</evidence>
<proteinExistence type="predicted"/>
<comment type="caution">
    <text evidence="2">The sequence shown here is derived from an EMBL/GenBank/DDBJ whole genome shotgun (WGS) entry which is preliminary data.</text>
</comment>
<gene>
    <name evidence="2" type="ORF">H8S07_02715</name>
</gene>
<dbReference type="RefSeq" id="WP_021860448.1">
    <property type="nucleotide sequence ID" value="NZ_JACOOY010000003.1"/>
</dbReference>
<evidence type="ECO:0000256" key="1">
    <source>
        <dbReference type="SAM" id="Phobius"/>
    </source>
</evidence>
<reference evidence="2 3" key="1">
    <citation type="submission" date="2020-08" db="EMBL/GenBank/DDBJ databases">
        <title>Genome public.</title>
        <authorList>
            <person name="Liu C."/>
            <person name="Sun Q."/>
        </authorList>
    </citation>
    <scope>NUCLEOTIDE SEQUENCE [LARGE SCALE GENOMIC DNA]</scope>
    <source>
        <strain evidence="2 3">NSJ-36</strain>
    </source>
</reference>
<keyword evidence="1" id="KW-1133">Transmembrane helix</keyword>
<keyword evidence="1" id="KW-0472">Membrane</keyword>
<protein>
    <submittedName>
        <fullName evidence="2">Pilus assembly protein</fullName>
    </submittedName>
</protein>
<keyword evidence="3" id="KW-1185">Reference proteome</keyword>
<dbReference type="EMBL" id="JACOOY010000003">
    <property type="protein sequence ID" value="MBC5664201.1"/>
    <property type="molecule type" value="Genomic_DNA"/>
</dbReference>
<feature type="transmembrane region" description="Helical" evidence="1">
    <location>
        <begin position="30"/>
        <end position="52"/>
    </location>
</feature>
<name>A0ABR7ES81_9FIRM</name>
<sequence>MIKNYKLPLRPIERTSSERVSVFTSRKGSITVEAAIAVPIFFLAVVCLLYLMEMMAVQTAVRSGLQYAGKRAAQEYAIKPFMQTKQLEKEVIEGIGADRLERSIVEGGSAGIDCSHSQMSIRTGIANLQAEYRIRVPIPMFSIPTITCGVELKIKVWTGYEKEGFGDQQKETVYITETGMVYHRDYHCAYLDLTIKSVSNGQLDTLRNSSGGKYHPCEHCHPANAGSVFITNYGNRYHSSVLCSGLKRTVYAIPVSEAAGKGVCSKCGK</sequence>